<dbReference type="PANTHER" id="PTHR33332">
    <property type="entry name" value="REVERSE TRANSCRIPTASE DOMAIN-CONTAINING PROTEIN"/>
    <property type="match status" value="1"/>
</dbReference>
<organism evidence="1">
    <name type="scientific">Cacopsylla melanoneura</name>
    <dbReference type="NCBI Taxonomy" id="428564"/>
    <lineage>
        <taxon>Eukaryota</taxon>
        <taxon>Metazoa</taxon>
        <taxon>Ecdysozoa</taxon>
        <taxon>Arthropoda</taxon>
        <taxon>Hexapoda</taxon>
        <taxon>Insecta</taxon>
        <taxon>Pterygota</taxon>
        <taxon>Neoptera</taxon>
        <taxon>Paraneoptera</taxon>
        <taxon>Hemiptera</taxon>
        <taxon>Sternorrhyncha</taxon>
        <taxon>Psylloidea</taxon>
        <taxon>Psyllidae</taxon>
        <taxon>Psyllinae</taxon>
        <taxon>Cacopsylla</taxon>
    </lineage>
</organism>
<dbReference type="PRINTS" id="PR01345">
    <property type="entry name" value="CERVTRCPTASE"/>
</dbReference>
<protein>
    <submittedName>
        <fullName evidence="1">Uncharacterized protein</fullName>
    </submittedName>
</protein>
<reference evidence="1" key="1">
    <citation type="submission" date="2021-05" db="EMBL/GenBank/DDBJ databases">
        <authorList>
            <person name="Alioto T."/>
            <person name="Alioto T."/>
            <person name="Gomez Garrido J."/>
        </authorList>
    </citation>
    <scope>NUCLEOTIDE SEQUENCE</scope>
</reference>
<sequence>MNSLDTAGLPPIILDSVSIPLVAKARNLGVYVDNKLSWESHVIEVRKRVCYSLHTLSRFRKVFPKELKKRLIEALVFPIFDYCDVVYSPNLKVESSKSLQLAQNACVRYVCNLRKFDRVSKHYLGQDWMRVDTRQNLHMLLLLFNLLRSQGPQYFQETWNYLKPEGFIL</sequence>
<name>A0A8D8MFI8_9HEMI</name>
<proteinExistence type="predicted"/>
<evidence type="ECO:0000313" key="1">
    <source>
        <dbReference type="EMBL" id="CAG6623357.1"/>
    </source>
</evidence>
<dbReference type="AlphaFoldDB" id="A0A8D8MFI8"/>
<dbReference type="EMBL" id="HBUF01054717">
    <property type="protein sequence ID" value="CAG6623357.1"/>
    <property type="molecule type" value="Transcribed_RNA"/>
</dbReference>
<accession>A0A8D8MFI8</accession>